<keyword evidence="4" id="KW-1185">Reference proteome</keyword>
<evidence type="ECO:0000313" key="3">
    <source>
        <dbReference type="EMBL" id="TKZ22528.1"/>
    </source>
</evidence>
<gene>
    <name evidence="3" type="ORF">FAP39_01240</name>
</gene>
<accession>A0A4U7N9K7</accession>
<reference evidence="3 4" key="1">
    <citation type="submission" date="2019-04" db="EMBL/GenBank/DDBJ databases">
        <title>Genome sequence of Pelagicola litoralis CL-ES2.</title>
        <authorList>
            <person name="Cao J."/>
        </authorList>
    </citation>
    <scope>NUCLEOTIDE SEQUENCE [LARGE SCALE GENOMIC DNA]</scope>
    <source>
        <strain evidence="3 4">CL-ES2</strain>
    </source>
</reference>
<comment type="caution">
    <text evidence="3">The sequence shown here is derived from an EMBL/GenBank/DDBJ whole genome shotgun (WGS) entry which is preliminary data.</text>
</comment>
<proteinExistence type="predicted"/>
<name>A0A4U7N9K7_9RHOB</name>
<sequence>MRHKFIHRLSRFRHDDSGHASIEFAIMFPILFYFLLSAIELGIMNLRDSMLERSLDIAVREVRITTGFQPSHQELKVMICDEAGMIPDCLNNLLLEMVQKDPRNWTDLSNSTNCTNRAEETHPVTTFTPGQDNELMILRACAKYEPMFNNYGLAGLLTKDSSGDISLIAISAFVQEPK</sequence>
<feature type="transmembrane region" description="Helical" evidence="1">
    <location>
        <begin position="21"/>
        <end position="44"/>
    </location>
</feature>
<organism evidence="3 4">
    <name type="scientific">Shimia litoralis</name>
    <dbReference type="NCBI Taxonomy" id="420403"/>
    <lineage>
        <taxon>Bacteria</taxon>
        <taxon>Pseudomonadati</taxon>
        <taxon>Pseudomonadota</taxon>
        <taxon>Alphaproteobacteria</taxon>
        <taxon>Rhodobacterales</taxon>
        <taxon>Roseobacteraceae</taxon>
    </lineage>
</organism>
<keyword evidence="1" id="KW-0812">Transmembrane</keyword>
<evidence type="ECO:0000256" key="1">
    <source>
        <dbReference type="SAM" id="Phobius"/>
    </source>
</evidence>
<dbReference type="EMBL" id="SULI01000001">
    <property type="protein sequence ID" value="TKZ22528.1"/>
    <property type="molecule type" value="Genomic_DNA"/>
</dbReference>
<dbReference type="OrthoDB" id="7907064at2"/>
<evidence type="ECO:0000313" key="4">
    <source>
        <dbReference type="Proteomes" id="UP000306575"/>
    </source>
</evidence>
<dbReference type="Proteomes" id="UP000306575">
    <property type="component" value="Unassembled WGS sequence"/>
</dbReference>
<dbReference type="AlphaFoldDB" id="A0A4U7N9K7"/>
<protein>
    <submittedName>
        <fullName evidence="3">Pilus assembly protein</fullName>
    </submittedName>
</protein>
<keyword evidence="1" id="KW-0472">Membrane</keyword>
<evidence type="ECO:0000259" key="2">
    <source>
        <dbReference type="Pfam" id="PF07811"/>
    </source>
</evidence>
<dbReference type="RefSeq" id="WP_138014545.1">
    <property type="nucleotide sequence ID" value="NZ_SULI01000001.1"/>
</dbReference>
<dbReference type="InterPro" id="IPR012495">
    <property type="entry name" value="TadE-like_dom"/>
</dbReference>
<feature type="domain" description="TadE-like" evidence="2">
    <location>
        <begin position="20"/>
        <end position="60"/>
    </location>
</feature>
<keyword evidence="1" id="KW-1133">Transmembrane helix</keyword>
<dbReference type="Pfam" id="PF07811">
    <property type="entry name" value="TadE"/>
    <property type="match status" value="1"/>
</dbReference>